<keyword evidence="10 12" id="KW-0472">Membrane</keyword>
<dbReference type="InterPro" id="IPR004513">
    <property type="entry name" value="FtsX"/>
</dbReference>
<dbReference type="InterPro" id="IPR003838">
    <property type="entry name" value="ABC3_permease_C"/>
</dbReference>
<keyword evidence="7 12" id="KW-0132">Cell division</keyword>
<dbReference type="Gene3D" id="3.30.70.3040">
    <property type="match status" value="1"/>
</dbReference>
<keyword evidence="11 12" id="KW-0131">Cell cycle</keyword>
<dbReference type="PIRSF" id="PIRSF003097">
    <property type="entry name" value="FtsX"/>
    <property type="match status" value="1"/>
</dbReference>
<dbReference type="RefSeq" id="WP_131912184.1">
    <property type="nucleotide sequence ID" value="NZ_OU594967.1"/>
</dbReference>
<evidence type="ECO:0000313" key="16">
    <source>
        <dbReference type="EMBL" id="TCK57626.1"/>
    </source>
</evidence>
<evidence type="ECO:0000256" key="3">
    <source>
        <dbReference type="ARBA" id="ARBA00011160"/>
    </source>
</evidence>
<dbReference type="GO" id="GO:0051301">
    <property type="term" value="P:cell division"/>
    <property type="evidence" value="ECO:0007669"/>
    <property type="project" value="UniProtKB-KW"/>
</dbReference>
<evidence type="ECO:0000256" key="1">
    <source>
        <dbReference type="ARBA" id="ARBA00004429"/>
    </source>
</evidence>
<comment type="subunit">
    <text evidence="3">Forms a membrane-associated complex with FtsE.</text>
</comment>
<dbReference type="Proteomes" id="UP000295565">
    <property type="component" value="Unassembled WGS sequence"/>
</dbReference>
<keyword evidence="5 12" id="KW-1003">Cell membrane</keyword>
<feature type="transmembrane region" description="Helical" evidence="13">
    <location>
        <begin position="192"/>
        <end position="212"/>
    </location>
</feature>
<evidence type="ECO:0000313" key="17">
    <source>
        <dbReference type="Proteomes" id="UP000295565"/>
    </source>
</evidence>
<dbReference type="InterPro" id="IPR040690">
    <property type="entry name" value="FtsX_ECD"/>
</dbReference>
<proteinExistence type="inferred from homology"/>
<feature type="transmembrane region" description="Helical" evidence="13">
    <location>
        <begin position="43"/>
        <end position="63"/>
    </location>
</feature>
<reference evidence="16 17" key="1">
    <citation type="submission" date="2019-03" db="EMBL/GenBank/DDBJ databases">
        <title>Genomic Encyclopedia of Type Strains, Phase IV (KMG-IV): sequencing the most valuable type-strain genomes for metagenomic binning, comparative biology and taxonomic classification.</title>
        <authorList>
            <person name="Goeker M."/>
        </authorList>
    </citation>
    <scope>NUCLEOTIDE SEQUENCE [LARGE SCALE GENOMIC DNA]</scope>
    <source>
        <strain evidence="16 17">DSM 18577</strain>
    </source>
</reference>
<comment type="function">
    <text evidence="12">Part of the ABC transporter FtsEX involved in cellular division.</text>
</comment>
<gene>
    <name evidence="16" type="ORF">EV690_1314</name>
</gene>
<evidence type="ECO:0000259" key="15">
    <source>
        <dbReference type="Pfam" id="PF18075"/>
    </source>
</evidence>
<dbReference type="GO" id="GO:0032153">
    <property type="term" value="C:cell division site"/>
    <property type="evidence" value="ECO:0007669"/>
    <property type="project" value="TreeGrafter"/>
</dbReference>
<comment type="caution">
    <text evidence="16">The sequence shown here is derived from an EMBL/GenBank/DDBJ whole genome shotgun (WGS) entry which is preliminary data.</text>
</comment>
<dbReference type="GO" id="GO:0005886">
    <property type="term" value="C:plasma membrane"/>
    <property type="evidence" value="ECO:0007669"/>
    <property type="project" value="UniProtKB-SubCell"/>
</dbReference>
<evidence type="ECO:0000256" key="11">
    <source>
        <dbReference type="ARBA" id="ARBA00023306"/>
    </source>
</evidence>
<dbReference type="Pfam" id="PF02687">
    <property type="entry name" value="FtsX"/>
    <property type="match status" value="1"/>
</dbReference>
<name>A0A4R1K0W5_9GAMM</name>
<feature type="domain" description="ABC3 transporter permease C-terminal" evidence="14">
    <location>
        <begin position="196"/>
        <end position="315"/>
    </location>
</feature>
<protein>
    <recommendedName>
        <fullName evidence="4 12">Cell division protein FtsX</fullName>
    </recommendedName>
</protein>
<dbReference type="AlphaFoldDB" id="A0A4R1K0W5"/>
<keyword evidence="6 12" id="KW-0997">Cell inner membrane</keyword>
<accession>A0A4R1K0W5</accession>
<feature type="domain" description="FtsX extracellular" evidence="15">
    <location>
        <begin position="78"/>
        <end position="170"/>
    </location>
</feature>
<evidence type="ECO:0000256" key="5">
    <source>
        <dbReference type="ARBA" id="ARBA00022475"/>
    </source>
</evidence>
<evidence type="ECO:0000256" key="4">
    <source>
        <dbReference type="ARBA" id="ARBA00021907"/>
    </source>
</evidence>
<dbReference type="NCBIfam" id="TIGR00439">
    <property type="entry name" value="FtsX_Gneg"/>
    <property type="match status" value="1"/>
</dbReference>
<sequence length="320" mass="35580">MSIGASVRSGLSLPRRFIAFWVRHFQQGTASLGEIWRNPTSSLMTILVIGVCLSLLVTFHLVIKNVRQAVPSWQQSAQINVFVTPGTGADARDELIQQIKNFPAVASVKLIDKQQGLKEFKQYSGFGKALDLLDKNPLPDLLVVTPSADQRQSGQLQLLQSKLASLSNVSQARLDVQWLQRLESILNTARHVLELLITLLLISIILTVGNTIRLNVLSQRNQIEVMKLIGATNAFIQRPFLYIGFWYGFIGGLLAWLLSNILLLYLGNSISTLASLYQQQIYLSGLSFNGFLELMLFASALGLISSWVSVSHYVKSIEPR</sequence>
<keyword evidence="17" id="KW-1185">Reference proteome</keyword>
<evidence type="ECO:0000256" key="13">
    <source>
        <dbReference type="SAM" id="Phobius"/>
    </source>
</evidence>
<feature type="transmembrane region" description="Helical" evidence="13">
    <location>
        <begin position="286"/>
        <end position="310"/>
    </location>
</feature>
<evidence type="ECO:0000256" key="8">
    <source>
        <dbReference type="ARBA" id="ARBA00022692"/>
    </source>
</evidence>
<evidence type="ECO:0000259" key="14">
    <source>
        <dbReference type="Pfam" id="PF02687"/>
    </source>
</evidence>
<dbReference type="EMBL" id="SMGD01000012">
    <property type="protein sequence ID" value="TCK57626.1"/>
    <property type="molecule type" value="Genomic_DNA"/>
</dbReference>
<evidence type="ECO:0000256" key="6">
    <source>
        <dbReference type="ARBA" id="ARBA00022519"/>
    </source>
</evidence>
<dbReference type="PANTHER" id="PTHR47755:SF1">
    <property type="entry name" value="CELL DIVISION PROTEIN FTSX"/>
    <property type="match status" value="1"/>
</dbReference>
<keyword evidence="9 13" id="KW-1133">Transmembrane helix</keyword>
<evidence type="ECO:0000256" key="9">
    <source>
        <dbReference type="ARBA" id="ARBA00022989"/>
    </source>
</evidence>
<dbReference type="Pfam" id="PF18075">
    <property type="entry name" value="FtsX_ECD"/>
    <property type="match status" value="1"/>
</dbReference>
<evidence type="ECO:0000256" key="2">
    <source>
        <dbReference type="ARBA" id="ARBA00007379"/>
    </source>
</evidence>
<feature type="transmembrane region" description="Helical" evidence="13">
    <location>
        <begin position="245"/>
        <end position="266"/>
    </location>
</feature>
<comment type="subcellular location">
    <subcellularLocation>
        <location evidence="1">Cell inner membrane</location>
        <topology evidence="1">Multi-pass membrane protein</topology>
    </subcellularLocation>
</comment>
<evidence type="ECO:0000256" key="7">
    <source>
        <dbReference type="ARBA" id="ARBA00022618"/>
    </source>
</evidence>
<comment type="similarity">
    <text evidence="2 12">Belongs to the ABC-4 integral membrane protein family. FtsX subfamily.</text>
</comment>
<keyword evidence="8 13" id="KW-0812">Transmembrane</keyword>
<evidence type="ECO:0000256" key="10">
    <source>
        <dbReference type="ARBA" id="ARBA00023136"/>
    </source>
</evidence>
<organism evidence="16 17">
    <name type="scientific">Celerinatantimonas diazotrophica</name>
    <dbReference type="NCBI Taxonomy" id="412034"/>
    <lineage>
        <taxon>Bacteria</taxon>
        <taxon>Pseudomonadati</taxon>
        <taxon>Pseudomonadota</taxon>
        <taxon>Gammaproteobacteria</taxon>
        <taxon>Celerinatantimonadaceae</taxon>
        <taxon>Celerinatantimonas</taxon>
    </lineage>
</organism>
<dbReference type="PANTHER" id="PTHR47755">
    <property type="entry name" value="CELL DIVISION PROTEIN FTSX"/>
    <property type="match status" value="1"/>
</dbReference>
<dbReference type="OrthoDB" id="9813411at2"/>
<evidence type="ECO:0000256" key="12">
    <source>
        <dbReference type="PIRNR" id="PIRNR003097"/>
    </source>
</evidence>
<dbReference type="InterPro" id="IPR047590">
    <property type="entry name" value="FtsX_proteobact-type"/>
</dbReference>